<organism evidence="1 2">
    <name type="scientific">Rhizopus stolonifer</name>
    <name type="common">Rhizopus nigricans</name>
    <dbReference type="NCBI Taxonomy" id="4846"/>
    <lineage>
        <taxon>Eukaryota</taxon>
        <taxon>Fungi</taxon>
        <taxon>Fungi incertae sedis</taxon>
        <taxon>Mucoromycota</taxon>
        <taxon>Mucoromycotina</taxon>
        <taxon>Mucoromycetes</taxon>
        <taxon>Mucorales</taxon>
        <taxon>Mucorineae</taxon>
        <taxon>Rhizopodaceae</taxon>
        <taxon>Rhizopus</taxon>
    </lineage>
</organism>
<gene>
    <name evidence="1" type="ORF">CU098_012589</name>
</gene>
<proteinExistence type="predicted"/>
<comment type="caution">
    <text evidence="1">The sequence shown here is derived from an EMBL/GenBank/DDBJ whole genome shotgun (WGS) entry which is preliminary data.</text>
</comment>
<dbReference type="EMBL" id="PJQM01000286">
    <property type="protein sequence ID" value="RCI05857.1"/>
    <property type="molecule type" value="Genomic_DNA"/>
</dbReference>
<name>A0A367KUL7_RHIST</name>
<dbReference type="AlphaFoldDB" id="A0A367KUL7"/>
<dbReference type="PANTHER" id="PTHR15827:SF2">
    <property type="entry name" value="CYCLIN-DEPENDENT KINASE 2-INTERACTING PROTEIN"/>
    <property type="match status" value="1"/>
</dbReference>
<accession>A0A367KUL7</accession>
<dbReference type="Pfam" id="PF15011">
    <property type="entry name" value="CA109-like"/>
    <property type="match status" value="1"/>
</dbReference>
<evidence type="ECO:0000313" key="1">
    <source>
        <dbReference type="EMBL" id="RCI05857.1"/>
    </source>
</evidence>
<keyword evidence="2" id="KW-1185">Reference proteome</keyword>
<evidence type="ECO:0000313" key="2">
    <source>
        <dbReference type="Proteomes" id="UP000253551"/>
    </source>
</evidence>
<dbReference type="OrthoDB" id="17066at2759"/>
<sequence length="204" mass="24162">MAFNIGTIQRQLSTLIEEFKRSRNTWDEINSHAFPTANKLSNAIIQSRYVDETEYWHPLLTMEFPNITQKFELKMQVIVKKHNDQLLDLVEKMGKQYNKMQNQYRDLCGICRQTKGVHGEEFLYKQAIYKTCSLDSFRNRMRAILDMYSREVETKKSLVSNEKGFLRIKSRDEGMVLLSMWINQPSLIISTLQEWEDICTTEMN</sequence>
<dbReference type="PANTHER" id="PTHR15827">
    <property type="entry name" value="CYCLIN-DEPENDENT KINASE 2-INTERACTING PROTEIN"/>
    <property type="match status" value="1"/>
</dbReference>
<dbReference type="InterPro" id="IPR029159">
    <property type="entry name" value="CA109-like"/>
</dbReference>
<reference evidence="1 2" key="1">
    <citation type="journal article" date="2018" name="G3 (Bethesda)">
        <title>Phylogenetic and Phylogenomic Definition of Rhizopus Species.</title>
        <authorList>
            <person name="Gryganskyi A.P."/>
            <person name="Golan J."/>
            <person name="Dolatabadi S."/>
            <person name="Mondo S."/>
            <person name="Robb S."/>
            <person name="Idnurm A."/>
            <person name="Muszewska A."/>
            <person name="Steczkiewicz K."/>
            <person name="Masonjones S."/>
            <person name="Liao H.L."/>
            <person name="Gajdeczka M.T."/>
            <person name="Anike F."/>
            <person name="Vuek A."/>
            <person name="Anishchenko I.M."/>
            <person name="Voigt K."/>
            <person name="de Hoog G.S."/>
            <person name="Smith M.E."/>
            <person name="Heitman J."/>
            <person name="Vilgalys R."/>
            <person name="Stajich J.E."/>
        </authorList>
    </citation>
    <scope>NUCLEOTIDE SEQUENCE [LARGE SCALE GENOMIC DNA]</scope>
    <source>
        <strain evidence="1 2">LSU 92-RS-03</strain>
    </source>
</reference>
<dbReference type="Proteomes" id="UP000253551">
    <property type="component" value="Unassembled WGS sequence"/>
</dbReference>
<protein>
    <submittedName>
        <fullName evidence="1">Uncharacterized protein</fullName>
    </submittedName>
</protein>